<evidence type="ECO:0000313" key="1">
    <source>
        <dbReference type="EMBL" id="GLF97401.1"/>
    </source>
</evidence>
<dbReference type="Proteomes" id="UP001291653">
    <property type="component" value="Unassembled WGS sequence"/>
</dbReference>
<comment type="caution">
    <text evidence="1">The sequence shown here is derived from an EMBL/GenBank/DDBJ whole genome shotgun (WGS) entry which is preliminary data.</text>
</comment>
<accession>A0ABQ5P555</accession>
<gene>
    <name evidence="1" type="ORF">SYYSPA8_23910</name>
</gene>
<proteinExistence type="predicted"/>
<reference evidence="1 2" key="1">
    <citation type="submission" date="2022-10" db="EMBL/GenBank/DDBJ databases">
        <title>Draft genome sequence of Streptomyces sp. YSPA8.</title>
        <authorList>
            <person name="Moriuchi R."/>
            <person name="Dohra H."/>
            <person name="Yamamura H."/>
            <person name="Kodani S."/>
        </authorList>
    </citation>
    <scope>NUCLEOTIDE SEQUENCE [LARGE SCALE GENOMIC DNA]</scope>
    <source>
        <strain evidence="1 2">YSPA8</strain>
    </source>
</reference>
<name>A0ABQ5P555_9ACTN</name>
<evidence type="ECO:0000313" key="2">
    <source>
        <dbReference type="Proteomes" id="UP001291653"/>
    </source>
</evidence>
<dbReference type="EMBL" id="BSBI01000010">
    <property type="protein sequence ID" value="GLF97401.1"/>
    <property type="molecule type" value="Genomic_DNA"/>
</dbReference>
<keyword evidence="2" id="KW-1185">Reference proteome</keyword>
<sequence length="115" mass="12597">MTALIKTAPRLDIPIVTSALTILEAWDPRETSRQALWNWTLSRIRVVHTDDQVIAMARDMLRTAGLHGHTYAIDAVLAAVAGREAVQGAQATVFTSGADDMHQLLEGHSVRVEKV</sequence>
<organism evidence="1 2">
    <name type="scientific">Streptomyces yaizuensis</name>
    <dbReference type="NCBI Taxonomy" id="2989713"/>
    <lineage>
        <taxon>Bacteria</taxon>
        <taxon>Bacillati</taxon>
        <taxon>Actinomycetota</taxon>
        <taxon>Actinomycetes</taxon>
        <taxon>Kitasatosporales</taxon>
        <taxon>Streptomycetaceae</taxon>
        <taxon>Streptomyces</taxon>
    </lineage>
</organism>
<protein>
    <submittedName>
        <fullName evidence="1">PIN domain-containing protein</fullName>
    </submittedName>
</protein>